<reference evidence="3" key="1">
    <citation type="submission" date="2018-07" db="EMBL/GenBank/DDBJ databases">
        <authorList>
            <person name="Safronova V.I."/>
            <person name="Chirak E.R."/>
            <person name="Sazanova A.L."/>
        </authorList>
    </citation>
    <scope>NUCLEOTIDE SEQUENCE [LARGE SCALE GENOMIC DNA]</scope>
    <source>
        <strain evidence="3">RCAM04685</strain>
    </source>
</reference>
<dbReference type="EMBL" id="QQTP01000041">
    <property type="protein sequence ID" value="RDJ19611.1"/>
    <property type="molecule type" value="Genomic_DNA"/>
</dbReference>
<evidence type="ECO:0000313" key="3">
    <source>
        <dbReference type="Proteomes" id="UP000255207"/>
    </source>
</evidence>
<feature type="non-terminal residue" evidence="2">
    <location>
        <position position="622"/>
    </location>
</feature>
<dbReference type="AlphaFoldDB" id="A0A370KXB4"/>
<name>A0A370KXB4_9HYPH</name>
<evidence type="ECO:0000256" key="1">
    <source>
        <dbReference type="SAM" id="MobiDB-lite"/>
    </source>
</evidence>
<organism evidence="2 3">
    <name type="scientific">Bosea caraganae</name>
    <dbReference type="NCBI Taxonomy" id="2763117"/>
    <lineage>
        <taxon>Bacteria</taxon>
        <taxon>Pseudomonadati</taxon>
        <taxon>Pseudomonadota</taxon>
        <taxon>Alphaproteobacteria</taxon>
        <taxon>Hyphomicrobiales</taxon>
        <taxon>Boseaceae</taxon>
        <taxon>Bosea</taxon>
    </lineage>
</organism>
<dbReference type="Proteomes" id="UP000255207">
    <property type="component" value="Unassembled WGS sequence"/>
</dbReference>
<feature type="non-terminal residue" evidence="2">
    <location>
        <position position="1"/>
    </location>
</feature>
<feature type="compositionally biased region" description="Polar residues" evidence="1">
    <location>
        <begin position="586"/>
        <end position="615"/>
    </location>
</feature>
<sequence length="622" mass="57646">AGILAQSVGGGGGAGGNAVANGSGNTFSVNVGLGGNGGSGGTGGDLTLNNSGAILTRGGNAPAIHAQSIGGGGGTGGNAAAGGGSSSEVTAGDFVATGMGVPNSVVEKADGIYALKSNVWGDFNVYANLKGLVTSYDAANKAANGAPPKPAPESAFPDFTLTIGGGRSGNGGSGNHGGGVTVDNSGELATQGPYSAGILAQSIGAGGGSGGASKPMSGSMNASKDAQMSVIVGGQAGNNGDGGGVTVDNTGTIQTTGDLSVGIHAQSIGGGGGIGAMTVQSGAGNADFSSVKVTLGGSGGASGDGGAVQVNVSPATAQDGIFTTGQDAVGIVAQSIGAGGGATFIMSQDAVQGAPSQSGQTSVSAPVVLGSGGTSATPTRGDGGAVTVSLLGVPSAPQAAGLQTSGLNAHGVLAQSIGGGGGWVVGLNNQGTTSLQSLFGAPGNVRADGGAVNVSLDNNFNLITTGAGAAGVIAQSIGGGGGLFGGLGNLPFGSAAASGTTTRMGQGGAVSVSVNGWSVIATRGDNAPGVIAQSFGQGGGILEQAGGKGGAFAGSSPYGGCNHLGQNTCVSDVSVNVTQATVETAGSNSPGIVAQNRGNSPDTSNASVTIGNEGNVTAGGPN</sequence>
<accession>A0A370KXB4</accession>
<keyword evidence="3" id="KW-1185">Reference proteome</keyword>
<proteinExistence type="predicted"/>
<evidence type="ECO:0000313" key="2">
    <source>
        <dbReference type="EMBL" id="RDJ19611.1"/>
    </source>
</evidence>
<feature type="region of interest" description="Disordered" evidence="1">
    <location>
        <begin position="586"/>
        <end position="622"/>
    </location>
</feature>
<gene>
    <name evidence="2" type="ORF">DWE98_28920</name>
</gene>
<protein>
    <recommendedName>
        <fullName evidence="4">Autotransporter outer membrane beta-barrel domain-containing protein</fullName>
    </recommendedName>
</protein>
<evidence type="ECO:0008006" key="4">
    <source>
        <dbReference type="Google" id="ProtNLM"/>
    </source>
</evidence>
<comment type="caution">
    <text evidence="2">The sequence shown here is derived from an EMBL/GenBank/DDBJ whole genome shotgun (WGS) entry which is preliminary data.</text>
</comment>